<protein>
    <submittedName>
        <fullName evidence="1">Uncharacterized protein</fullName>
    </submittedName>
</protein>
<dbReference type="Proteomes" id="UP001060895">
    <property type="component" value="Unassembled WGS sequence"/>
</dbReference>
<organism evidence="1 2">
    <name type="scientific">Gluconacetobacter sacchari DSM 12717</name>
    <dbReference type="NCBI Taxonomy" id="1307940"/>
    <lineage>
        <taxon>Bacteria</taxon>
        <taxon>Pseudomonadati</taxon>
        <taxon>Pseudomonadota</taxon>
        <taxon>Alphaproteobacteria</taxon>
        <taxon>Acetobacterales</taxon>
        <taxon>Acetobacteraceae</taxon>
        <taxon>Gluconacetobacter</taxon>
    </lineage>
</organism>
<name>A0ABQ0P9H1_9PROT</name>
<gene>
    <name evidence="1" type="ORF">AA12717_2763</name>
</gene>
<proteinExistence type="predicted"/>
<keyword evidence="2" id="KW-1185">Reference proteome</keyword>
<evidence type="ECO:0000313" key="2">
    <source>
        <dbReference type="Proteomes" id="UP001060895"/>
    </source>
</evidence>
<reference evidence="1" key="1">
    <citation type="submission" date="2013-04" db="EMBL/GenBank/DDBJ databases">
        <title>The genome sequencing project of 58 acetic acid bacteria.</title>
        <authorList>
            <person name="Okamoto-Kainuma A."/>
            <person name="Ishikawa M."/>
            <person name="Umino S."/>
            <person name="Koizumi Y."/>
            <person name="Shiwa Y."/>
            <person name="Yoshikawa H."/>
            <person name="Matsutani M."/>
            <person name="Matsushita K."/>
        </authorList>
    </citation>
    <scope>NUCLEOTIDE SEQUENCE</scope>
    <source>
        <strain evidence="1">DSM 12717</strain>
    </source>
</reference>
<evidence type="ECO:0000313" key="1">
    <source>
        <dbReference type="EMBL" id="GBQ27724.1"/>
    </source>
</evidence>
<dbReference type="EMBL" id="BAQP01000218">
    <property type="protein sequence ID" value="GBQ27724.1"/>
    <property type="molecule type" value="Genomic_DNA"/>
</dbReference>
<comment type="caution">
    <text evidence="1">The sequence shown here is derived from an EMBL/GenBank/DDBJ whole genome shotgun (WGS) entry which is preliminary data.</text>
</comment>
<accession>A0ABQ0P9H1</accession>
<sequence>MAWQQRDLARDDPELRTAAAGMRHVAGRLAPGFAGMGHGFALYRQSRDNVGGAAAKVEVHDAARGVVEYEDSVTDHRGVHFLDRKGDVDQRAAGKLSGACKRSAGL</sequence>